<organism evidence="1">
    <name type="scientific">marine sediment metagenome</name>
    <dbReference type="NCBI Taxonomy" id="412755"/>
    <lineage>
        <taxon>unclassified sequences</taxon>
        <taxon>metagenomes</taxon>
        <taxon>ecological metagenomes</taxon>
    </lineage>
</organism>
<proteinExistence type="predicted"/>
<accession>A0A0F9LY71</accession>
<reference evidence="1" key="1">
    <citation type="journal article" date="2015" name="Nature">
        <title>Complex archaea that bridge the gap between prokaryotes and eukaryotes.</title>
        <authorList>
            <person name="Spang A."/>
            <person name="Saw J.H."/>
            <person name="Jorgensen S.L."/>
            <person name="Zaremba-Niedzwiedzka K."/>
            <person name="Martijn J."/>
            <person name="Lind A.E."/>
            <person name="van Eijk R."/>
            <person name="Schleper C."/>
            <person name="Guy L."/>
            <person name="Ettema T.J."/>
        </authorList>
    </citation>
    <scope>NUCLEOTIDE SEQUENCE</scope>
</reference>
<dbReference type="SUPFAM" id="SSF53335">
    <property type="entry name" value="S-adenosyl-L-methionine-dependent methyltransferases"/>
    <property type="match status" value="1"/>
</dbReference>
<dbReference type="Gene3D" id="3.40.50.150">
    <property type="entry name" value="Vaccinia Virus protein VP39"/>
    <property type="match status" value="1"/>
</dbReference>
<dbReference type="Pfam" id="PF13489">
    <property type="entry name" value="Methyltransf_23"/>
    <property type="match status" value="1"/>
</dbReference>
<evidence type="ECO:0000313" key="1">
    <source>
        <dbReference type="EMBL" id="KKM69280.1"/>
    </source>
</evidence>
<comment type="caution">
    <text evidence="1">The sequence shown here is derived from an EMBL/GenBank/DDBJ whole genome shotgun (WGS) entry which is preliminary data.</text>
</comment>
<dbReference type="PANTHER" id="PTHR43591">
    <property type="entry name" value="METHYLTRANSFERASE"/>
    <property type="match status" value="1"/>
</dbReference>
<dbReference type="InterPro" id="IPR029063">
    <property type="entry name" value="SAM-dependent_MTases_sf"/>
</dbReference>
<dbReference type="CDD" id="cd02440">
    <property type="entry name" value="AdoMet_MTases"/>
    <property type="match status" value="1"/>
</dbReference>
<gene>
    <name evidence="1" type="ORF">LCGC14_1452370</name>
</gene>
<name>A0A0F9LY71_9ZZZZ</name>
<dbReference type="AlphaFoldDB" id="A0A0F9LY71"/>
<sequence length="218" mass="24876">MKKVKGNYSGKSSLEWSTLGLHKRVLSLIKENGGIALDVGCGSGSLANCLIEKGYNVIGSDIENFLKFSKVKFNKSDLDEKWNFEDDSMDLITAIEIIEHLENPRHFIREIKRVLKIGGKAIISTPNIFNWKARIYYPLKGIIWGFRKMDYEISGHITPITKYDLERICGEEKLKIELITYDNSDKELKGNNLIVIIKKLKSEFDTNASQSKSEEVKK</sequence>
<protein>
    <submittedName>
        <fullName evidence="1">Uncharacterized protein</fullName>
    </submittedName>
</protein>
<dbReference type="EMBL" id="LAZR01010016">
    <property type="protein sequence ID" value="KKM69280.1"/>
    <property type="molecule type" value="Genomic_DNA"/>
</dbReference>